<name>N1PVB0_DOTSN</name>
<reference evidence="1 2" key="2">
    <citation type="journal article" date="2012" name="PLoS Pathog.">
        <title>Diverse lifestyles and strategies of plant pathogenesis encoded in the genomes of eighteen Dothideomycetes fungi.</title>
        <authorList>
            <person name="Ohm R.A."/>
            <person name="Feau N."/>
            <person name="Henrissat B."/>
            <person name="Schoch C.L."/>
            <person name="Horwitz B.A."/>
            <person name="Barry K.W."/>
            <person name="Condon B.J."/>
            <person name="Copeland A.C."/>
            <person name="Dhillon B."/>
            <person name="Glaser F."/>
            <person name="Hesse C.N."/>
            <person name="Kosti I."/>
            <person name="LaButti K."/>
            <person name="Lindquist E.A."/>
            <person name="Lucas S."/>
            <person name="Salamov A.A."/>
            <person name="Bradshaw R.E."/>
            <person name="Ciuffetti L."/>
            <person name="Hamelin R.C."/>
            <person name="Kema G.H.J."/>
            <person name="Lawrence C."/>
            <person name="Scott J.A."/>
            <person name="Spatafora J.W."/>
            <person name="Turgeon B.G."/>
            <person name="de Wit P.J.G.M."/>
            <person name="Zhong S."/>
            <person name="Goodwin S.B."/>
            <person name="Grigoriev I.V."/>
        </authorList>
    </citation>
    <scope>NUCLEOTIDE SEQUENCE [LARGE SCALE GENOMIC DNA]</scope>
    <source>
        <strain evidence="2">NZE10 / CBS 128990</strain>
    </source>
</reference>
<keyword evidence="2" id="KW-1185">Reference proteome</keyword>
<sequence>MALRQAVCLRPGRQADLCGSFDWVMCRQNENPYVPMPARHSQPALDSASMRLSLQDRNTVTHPSLCLLDCHSLAACHARSSKCLQTTYSCDAYFSGSSSHRLPSLLR</sequence>
<organism evidence="1 2">
    <name type="scientific">Dothistroma septosporum (strain NZE10 / CBS 128990)</name>
    <name type="common">Red band needle blight fungus</name>
    <name type="synonym">Mycosphaerella pini</name>
    <dbReference type="NCBI Taxonomy" id="675120"/>
    <lineage>
        <taxon>Eukaryota</taxon>
        <taxon>Fungi</taxon>
        <taxon>Dikarya</taxon>
        <taxon>Ascomycota</taxon>
        <taxon>Pezizomycotina</taxon>
        <taxon>Dothideomycetes</taxon>
        <taxon>Dothideomycetidae</taxon>
        <taxon>Mycosphaerellales</taxon>
        <taxon>Mycosphaerellaceae</taxon>
        <taxon>Dothistroma</taxon>
    </lineage>
</organism>
<dbReference type="EMBL" id="KB446537">
    <property type="protein sequence ID" value="EME46883.1"/>
    <property type="molecule type" value="Genomic_DNA"/>
</dbReference>
<dbReference type="HOGENOM" id="CLU_2209949_0_0_1"/>
<dbReference type="Proteomes" id="UP000016933">
    <property type="component" value="Unassembled WGS sequence"/>
</dbReference>
<accession>N1PVB0</accession>
<evidence type="ECO:0000313" key="2">
    <source>
        <dbReference type="Proteomes" id="UP000016933"/>
    </source>
</evidence>
<reference evidence="2" key="1">
    <citation type="journal article" date="2012" name="PLoS Genet.">
        <title>The genomes of the fungal plant pathogens Cladosporium fulvum and Dothistroma septosporum reveal adaptation to different hosts and lifestyles but also signatures of common ancestry.</title>
        <authorList>
            <person name="de Wit P.J.G.M."/>
            <person name="van der Burgt A."/>
            <person name="Oekmen B."/>
            <person name="Stergiopoulos I."/>
            <person name="Abd-Elsalam K.A."/>
            <person name="Aerts A.L."/>
            <person name="Bahkali A.H."/>
            <person name="Beenen H.G."/>
            <person name="Chettri P."/>
            <person name="Cox M.P."/>
            <person name="Datema E."/>
            <person name="de Vries R.P."/>
            <person name="Dhillon B."/>
            <person name="Ganley A.R."/>
            <person name="Griffiths S.A."/>
            <person name="Guo Y."/>
            <person name="Hamelin R.C."/>
            <person name="Henrissat B."/>
            <person name="Kabir M.S."/>
            <person name="Jashni M.K."/>
            <person name="Kema G."/>
            <person name="Klaubauf S."/>
            <person name="Lapidus A."/>
            <person name="Levasseur A."/>
            <person name="Lindquist E."/>
            <person name="Mehrabi R."/>
            <person name="Ohm R.A."/>
            <person name="Owen T.J."/>
            <person name="Salamov A."/>
            <person name="Schwelm A."/>
            <person name="Schijlen E."/>
            <person name="Sun H."/>
            <person name="van den Burg H.A."/>
            <person name="van Ham R.C.H.J."/>
            <person name="Zhang S."/>
            <person name="Goodwin S.B."/>
            <person name="Grigoriev I.V."/>
            <person name="Collemare J."/>
            <person name="Bradshaw R.E."/>
        </authorList>
    </citation>
    <scope>NUCLEOTIDE SEQUENCE [LARGE SCALE GENOMIC DNA]</scope>
    <source>
        <strain evidence="2">NZE10 / CBS 128990</strain>
    </source>
</reference>
<evidence type="ECO:0000313" key="1">
    <source>
        <dbReference type="EMBL" id="EME46883.1"/>
    </source>
</evidence>
<proteinExistence type="predicted"/>
<gene>
    <name evidence="1" type="ORF">DOTSEDRAFT_43266</name>
</gene>
<protein>
    <submittedName>
        <fullName evidence="1">Uncharacterized protein</fullName>
    </submittedName>
</protein>
<dbReference type="AlphaFoldDB" id="N1PVB0"/>